<dbReference type="NCBIfam" id="TIGR02669">
    <property type="entry name" value="SpoIID_LytB"/>
    <property type="match status" value="1"/>
</dbReference>
<dbReference type="Proteomes" id="UP000647491">
    <property type="component" value="Unassembled WGS sequence"/>
</dbReference>
<dbReference type="EMBL" id="JACRTJ010000008">
    <property type="protein sequence ID" value="MBC8598363.1"/>
    <property type="molecule type" value="Genomic_DNA"/>
</dbReference>
<evidence type="ECO:0000313" key="3">
    <source>
        <dbReference type="Proteomes" id="UP000647491"/>
    </source>
</evidence>
<dbReference type="InterPro" id="IPR013486">
    <property type="entry name" value="SpoIID/LytB"/>
</dbReference>
<proteinExistence type="predicted"/>
<name>A0ABR7NQV1_9FIRM</name>
<reference evidence="2 3" key="1">
    <citation type="submission" date="2020-08" db="EMBL/GenBank/DDBJ databases">
        <title>Genome public.</title>
        <authorList>
            <person name="Liu C."/>
            <person name="Sun Q."/>
        </authorList>
    </citation>
    <scope>NUCLEOTIDE SEQUENCE [LARGE SCALE GENOMIC DNA]</scope>
    <source>
        <strain evidence="2 3">BX10</strain>
    </source>
</reference>
<keyword evidence="3" id="KW-1185">Reference proteome</keyword>
<evidence type="ECO:0000259" key="1">
    <source>
        <dbReference type="Pfam" id="PF08486"/>
    </source>
</evidence>
<dbReference type="Pfam" id="PF08486">
    <property type="entry name" value="SpoIID"/>
    <property type="match status" value="1"/>
</dbReference>
<accession>A0ABR7NQV1</accession>
<protein>
    <submittedName>
        <fullName evidence="2">SpoIID/LytB domain-containing protein</fullName>
    </submittedName>
</protein>
<sequence>MKRFLTVLMIMVMIPYVTTMAWTGRIGGGDFTGFEELAGAGGEGSQGGSLGTDGNGVAGRRYVAVEREGKVSRVPAEDFLVHVLAAQIPADFGPETLKAQAVIARTYIYREMNGAEEIPEEALDMDALSGAQMEELWGGTYQEDYSRIREAVSATSGLYLAYEGEPAEVFFCRAASGATRPGGQEHPCLRQAESPGDLLADGYLSIAVFTPEDLARRVSAIPGAVSPDADRLLEEIQVAERDGAGYVVQIQIGPKTYSGEEVQYALGLSSPCFYFDELQGKVRVTCKGIGHGYGFSQAGASALEKEGLGFEALLDHYFQNVEILKEGI</sequence>
<gene>
    <name evidence="2" type="ORF">H8708_03810</name>
</gene>
<feature type="domain" description="Sporulation stage II protein D amidase enhancer LytB N-terminal" evidence="1">
    <location>
        <begin position="69"/>
        <end position="162"/>
    </location>
</feature>
<organism evidence="2 3">
    <name type="scientific">Enterocloster hominis</name>
    <name type="common">ex Liu et al. 2021</name>
    <dbReference type="NCBI Taxonomy" id="2763663"/>
    <lineage>
        <taxon>Bacteria</taxon>
        <taxon>Bacillati</taxon>
        <taxon>Bacillota</taxon>
        <taxon>Clostridia</taxon>
        <taxon>Lachnospirales</taxon>
        <taxon>Lachnospiraceae</taxon>
        <taxon>Enterocloster</taxon>
    </lineage>
</organism>
<evidence type="ECO:0000313" key="2">
    <source>
        <dbReference type="EMBL" id="MBC8598363.1"/>
    </source>
</evidence>
<comment type="caution">
    <text evidence="2">The sequence shown here is derived from an EMBL/GenBank/DDBJ whole genome shotgun (WGS) entry which is preliminary data.</text>
</comment>
<dbReference type="InterPro" id="IPR013693">
    <property type="entry name" value="SpoIID/LytB_N"/>
</dbReference>
<dbReference type="RefSeq" id="WP_262427010.1">
    <property type="nucleotide sequence ID" value="NZ_JACRTJ010000008.1"/>
</dbReference>